<gene>
    <name evidence="2" type="ORF">TIFTF001_034679</name>
    <name evidence="3" type="ORF">TIFTF001_034699</name>
</gene>
<feature type="compositionally biased region" description="Polar residues" evidence="1">
    <location>
        <begin position="141"/>
        <end position="164"/>
    </location>
</feature>
<dbReference type="PANTHER" id="PTHR35459">
    <property type="entry name" value="T1N6.14 PROTEIN"/>
    <property type="match status" value="1"/>
</dbReference>
<sequence length="209" mass="22623">MEGAATATTAQSTLQSTAQSTAIVAPNPPPAAPPPPPLTSSSQSLPPQPPPSSAPANSNSNSITRKRPLENDSLSHNNSKRLKLRLLFKGLRPHFLQVLQTPDFRNCKAANEIQEQMKFLVELYKQVITETDSVVKKITTESRPSLPSENKNGQNPQEKASAETSDITGTYVVGGSAFGWNFITFTAKDPVYYGVTKETFRARATKATP</sequence>
<accession>A0AA88E1S9</accession>
<feature type="region of interest" description="Disordered" evidence="1">
    <location>
        <begin position="139"/>
        <end position="164"/>
    </location>
</feature>
<dbReference type="AlphaFoldDB" id="A0AA88E1S9"/>
<dbReference type="PANTHER" id="PTHR35459:SF2">
    <property type="entry name" value="T1N6.14 PROTEIN"/>
    <property type="match status" value="1"/>
</dbReference>
<evidence type="ECO:0000313" key="4">
    <source>
        <dbReference type="Proteomes" id="UP001187192"/>
    </source>
</evidence>
<evidence type="ECO:0000313" key="3">
    <source>
        <dbReference type="EMBL" id="GMN65623.1"/>
    </source>
</evidence>
<evidence type="ECO:0000256" key="1">
    <source>
        <dbReference type="SAM" id="MobiDB-lite"/>
    </source>
</evidence>
<dbReference type="EMBL" id="BTGU01000248">
    <property type="protein sequence ID" value="GMN65604.1"/>
    <property type="molecule type" value="Genomic_DNA"/>
</dbReference>
<reference evidence="3" key="1">
    <citation type="submission" date="2023-07" db="EMBL/GenBank/DDBJ databases">
        <title>draft genome sequence of fig (Ficus carica).</title>
        <authorList>
            <person name="Takahashi T."/>
            <person name="Nishimura K."/>
        </authorList>
    </citation>
    <scope>NUCLEOTIDE SEQUENCE</scope>
</reference>
<proteinExistence type="predicted"/>
<feature type="compositionally biased region" description="Low complexity" evidence="1">
    <location>
        <begin position="1"/>
        <end position="22"/>
    </location>
</feature>
<comment type="caution">
    <text evidence="3">The sequence shown here is derived from an EMBL/GenBank/DDBJ whole genome shotgun (WGS) entry which is preliminary data.</text>
</comment>
<evidence type="ECO:0000313" key="2">
    <source>
        <dbReference type="EMBL" id="GMN65604.1"/>
    </source>
</evidence>
<dbReference type="Gramene" id="FCD_00036838-RA">
    <property type="protein sequence ID" value="FCD_00036838-RA:cds"/>
    <property type="gene ID" value="FCD_00036838"/>
</dbReference>
<dbReference type="EMBL" id="BTGU01000249">
    <property type="protein sequence ID" value="GMN65623.1"/>
    <property type="molecule type" value="Genomic_DNA"/>
</dbReference>
<feature type="compositionally biased region" description="Pro residues" evidence="1">
    <location>
        <begin position="26"/>
        <end position="38"/>
    </location>
</feature>
<name>A0AA88E1S9_FICCA</name>
<feature type="region of interest" description="Disordered" evidence="1">
    <location>
        <begin position="1"/>
        <end position="76"/>
    </location>
</feature>
<keyword evidence="4" id="KW-1185">Reference proteome</keyword>
<organism evidence="3 4">
    <name type="scientific">Ficus carica</name>
    <name type="common">Common fig</name>
    <dbReference type="NCBI Taxonomy" id="3494"/>
    <lineage>
        <taxon>Eukaryota</taxon>
        <taxon>Viridiplantae</taxon>
        <taxon>Streptophyta</taxon>
        <taxon>Embryophyta</taxon>
        <taxon>Tracheophyta</taxon>
        <taxon>Spermatophyta</taxon>
        <taxon>Magnoliopsida</taxon>
        <taxon>eudicotyledons</taxon>
        <taxon>Gunneridae</taxon>
        <taxon>Pentapetalae</taxon>
        <taxon>rosids</taxon>
        <taxon>fabids</taxon>
        <taxon>Rosales</taxon>
        <taxon>Moraceae</taxon>
        <taxon>Ficeae</taxon>
        <taxon>Ficus</taxon>
    </lineage>
</organism>
<dbReference type="Proteomes" id="UP001187192">
    <property type="component" value="Unassembled WGS sequence"/>
</dbReference>
<protein>
    <submittedName>
        <fullName evidence="3">Uncharacterized protein</fullName>
    </submittedName>
</protein>